<keyword evidence="1" id="KW-1133">Transmembrane helix</keyword>
<gene>
    <name evidence="2" type="ORF">FYJ34_08960</name>
</gene>
<reference evidence="2 3" key="1">
    <citation type="submission" date="2019-08" db="EMBL/GenBank/DDBJ databases">
        <title>In-depth cultivation of the pig gut microbiome towards novel bacterial diversity and tailored functional studies.</title>
        <authorList>
            <person name="Wylensek D."/>
            <person name="Hitch T.C.A."/>
            <person name="Clavel T."/>
        </authorList>
    </citation>
    <scope>NUCLEOTIDE SEQUENCE [LARGE SCALE GENOMIC DNA]</scope>
    <source>
        <strain evidence="2 3">68-1-5</strain>
    </source>
</reference>
<comment type="caution">
    <text evidence="2">The sequence shown here is derived from an EMBL/GenBank/DDBJ whole genome shotgun (WGS) entry which is preliminary data.</text>
</comment>
<name>A0A6N7V1D1_9FIRM</name>
<evidence type="ECO:0000313" key="2">
    <source>
        <dbReference type="EMBL" id="MSR94379.1"/>
    </source>
</evidence>
<evidence type="ECO:0000256" key="1">
    <source>
        <dbReference type="SAM" id="Phobius"/>
    </source>
</evidence>
<accession>A0A6N7V1D1</accession>
<dbReference type="RefSeq" id="WP_154478007.1">
    <property type="nucleotide sequence ID" value="NZ_VULY01000018.1"/>
</dbReference>
<dbReference type="Proteomes" id="UP000434409">
    <property type="component" value="Unassembled WGS sequence"/>
</dbReference>
<proteinExistence type="predicted"/>
<keyword evidence="1" id="KW-0472">Membrane</keyword>
<dbReference type="EMBL" id="VULY01000018">
    <property type="protein sequence ID" value="MSR94379.1"/>
    <property type="molecule type" value="Genomic_DNA"/>
</dbReference>
<dbReference type="AlphaFoldDB" id="A0A6N7V1D1"/>
<sequence>MEELVIKRSDFEKAKRELKEFSQNEPGEWSLPAVEVTGGILGWGDHKVTGAELNERVEEVQKHLQYLNRTSIKTVKEFENIYKALDELDKSYINVLLGEMEQIRKVSNGVKTNQEYIKKIVEDQKKTLEVLKIFKQKLDTYAHLEDIDKLWNDCQTWKEEIPELSDLVRHVMLTSNSNSGQIEEIGKDIQCHKELLFTAVAETAEKNEATARELTKKIKYAYLIAGSSLGVALAELIIMLSKVL</sequence>
<evidence type="ECO:0000313" key="3">
    <source>
        <dbReference type="Proteomes" id="UP000434409"/>
    </source>
</evidence>
<feature type="transmembrane region" description="Helical" evidence="1">
    <location>
        <begin position="220"/>
        <end position="240"/>
    </location>
</feature>
<organism evidence="2 3">
    <name type="scientific">Suipraeoptans intestinalis</name>
    <dbReference type="NCBI Taxonomy" id="2606628"/>
    <lineage>
        <taxon>Bacteria</taxon>
        <taxon>Bacillati</taxon>
        <taxon>Bacillota</taxon>
        <taxon>Clostridia</taxon>
        <taxon>Lachnospirales</taxon>
        <taxon>Lachnospiraceae</taxon>
        <taxon>Suipraeoptans</taxon>
    </lineage>
</organism>
<keyword evidence="3" id="KW-1185">Reference proteome</keyword>
<protein>
    <submittedName>
        <fullName evidence="2">Uncharacterized protein</fullName>
    </submittedName>
</protein>
<keyword evidence="1" id="KW-0812">Transmembrane</keyword>